<dbReference type="Gene3D" id="1.25.40.10">
    <property type="entry name" value="Tetratricopeptide repeat domain"/>
    <property type="match status" value="1"/>
</dbReference>
<dbReference type="RefSeq" id="XP_040620335.1">
    <property type="nucleotide sequence ID" value="XM_040760991.1"/>
</dbReference>
<accession>A0A0C2IZZ4</accession>
<dbReference type="InterPro" id="IPR053185">
    <property type="entry name" value="SET_domain_protein"/>
</dbReference>
<dbReference type="InterPro" id="IPR046341">
    <property type="entry name" value="SET_dom_sf"/>
</dbReference>
<comment type="caution">
    <text evidence="4">The sequence shown here is derived from an EMBL/GenBank/DDBJ whole genome shotgun (WGS) entry which is preliminary data.</text>
</comment>
<organism evidence="4 5">
    <name type="scientific">Sporothrix brasiliensis 5110</name>
    <dbReference type="NCBI Taxonomy" id="1398154"/>
    <lineage>
        <taxon>Eukaryota</taxon>
        <taxon>Fungi</taxon>
        <taxon>Dikarya</taxon>
        <taxon>Ascomycota</taxon>
        <taxon>Pezizomycotina</taxon>
        <taxon>Sordariomycetes</taxon>
        <taxon>Sordariomycetidae</taxon>
        <taxon>Ophiostomatales</taxon>
        <taxon>Ophiostomataceae</taxon>
        <taxon>Sporothrix</taxon>
    </lineage>
</organism>
<evidence type="ECO:0000256" key="2">
    <source>
        <dbReference type="SAM" id="SignalP"/>
    </source>
</evidence>
<dbReference type="Pfam" id="PF00856">
    <property type="entry name" value="SET"/>
    <property type="match status" value="1"/>
</dbReference>
<feature type="signal peptide" evidence="2">
    <location>
        <begin position="1"/>
        <end position="29"/>
    </location>
</feature>
<dbReference type="EMBL" id="AWTV01000006">
    <property type="protein sequence ID" value="KIH92325.1"/>
    <property type="molecule type" value="Genomic_DNA"/>
</dbReference>
<proteinExistence type="predicted"/>
<evidence type="ECO:0000313" key="5">
    <source>
        <dbReference type="Proteomes" id="UP000031575"/>
    </source>
</evidence>
<dbReference type="Proteomes" id="UP000031575">
    <property type="component" value="Unassembled WGS sequence"/>
</dbReference>
<dbReference type="OrthoDB" id="438641at2759"/>
<feature type="region of interest" description="Disordered" evidence="1">
    <location>
        <begin position="453"/>
        <end position="472"/>
    </location>
</feature>
<reference evidence="4 5" key="1">
    <citation type="journal article" date="2014" name="BMC Genomics">
        <title>Comparative genomics of the major fungal agents of human and animal Sporotrichosis: Sporothrix schenckii and Sporothrix brasiliensis.</title>
        <authorList>
            <person name="Teixeira M.M."/>
            <person name="de Almeida L.G."/>
            <person name="Kubitschek-Barreira P."/>
            <person name="Alves F.L."/>
            <person name="Kioshima E.S."/>
            <person name="Abadio A.K."/>
            <person name="Fernandes L."/>
            <person name="Derengowski L.S."/>
            <person name="Ferreira K.S."/>
            <person name="Souza R.C."/>
            <person name="Ruiz J.C."/>
            <person name="de Andrade N.C."/>
            <person name="Paes H.C."/>
            <person name="Nicola A.M."/>
            <person name="Albuquerque P."/>
            <person name="Gerber A.L."/>
            <person name="Martins V.P."/>
            <person name="Peconick L.D."/>
            <person name="Neto A.V."/>
            <person name="Chaucanez C.B."/>
            <person name="Silva P.A."/>
            <person name="Cunha O.L."/>
            <person name="de Oliveira F.F."/>
            <person name="dos Santos T.C."/>
            <person name="Barros A.L."/>
            <person name="Soares M.A."/>
            <person name="de Oliveira L.M."/>
            <person name="Marini M.M."/>
            <person name="Villalobos-Duno H."/>
            <person name="Cunha M.M."/>
            <person name="de Hoog S."/>
            <person name="da Silveira J.F."/>
            <person name="Henrissat B."/>
            <person name="Nino-Vega G.A."/>
            <person name="Cisalpino P.S."/>
            <person name="Mora-Montes H.M."/>
            <person name="Almeida S.R."/>
            <person name="Stajich J.E."/>
            <person name="Lopes-Bezerra L.M."/>
            <person name="Vasconcelos A.T."/>
            <person name="Felipe M.S."/>
        </authorList>
    </citation>
    <scope>NUCLEOTIDE SEQUENCE [LARGE SCALE GENOMIC DNA]</scope>
    <source>
        <strain evidence="4 5">5110</strain>
    </source>
</reference>
<evidence type="ECO:0000259" key="3">
    <source>
        <dbReference type="PROSITE" id="PS50280"/>
    </source>
</evidence>
<dbReference type="SUPFAM" id="SSF82199">
    <property type="entry name" value="SET domain"/>
    <property type="match status" value="1"/>
</dbReference>
<dbReference type="VEuPathDB" id="FungiDB:SPBR_02688"/>
<evidence type="ECO:0000313" key="4">
    <source>
        <dbReference type="EMBL" id="KIH92325.1"/>
    </source>
</evidence>
<dbReference type="PROSITE" id="PS50280">
    <property type="entry name" value="SET"/>
    <property type="match status" value="1"/>
</dbReference>
<dbReference type="InterPro" id="IPR001214">
    <property type="entry name" value="SET_dom"/>
</dbReference>
<dbReference type="Gene3D" id="2.170.270.10">
    <property type="entry name" value="SET domain"/>
    <property type="match status" value="1"/>
</dbReference>
<feature type="compositionally biased region" description="Acidic residues" evidence="1">
    <location>
        <begin position="460"/>
        <end position="472"/>
    </location>
</feature>
<protein>
    <recommendedName>
        <fullName evidence="3">SET domain-containing protein</fullName>
    </recommendedName>
</protein>
<evidence type="ECO:0000256" key="1">
    <source>
        <dbReference type="SAM" id="MobiDB-lite"/>
    </source>
</evidence>
<feature type="domain" description="SET" evidence="3">
    <location>
        <begin position="156"/>
        <end position="306"/>
    </location>
</feature>
<dbReference type="HOGENOM" id="CLU_028281_6_0_1"/>
<sequence>MLSQQISTTGLLVLVGLATSFTGLPGAEAALATQVRVVEPTVPGTCLVKAVNPFLRAVYNHCPPPLTDIKRIRPYRNPPRYPWTHPVRCLKTKGSEDTPRKGYDIRYCLYSDSVLGGLHGVSLLTAPEIAADVVSADALEDRPYYGGSRHRDFVPGPINGAYTIQPTPGKGLGVVAARKIAQGEIAMLDLPAVLLSKAFLEDTAPLPRRRLIRRGLSQLPAETQKRVFALSMSTGGDVVDAILGTNTISLALGMNQLHLGLYPELSRINHACNPNAYYRFSHRTLSIEVVAYRDIQPGEEITISYAQLTLSRTERRAFLQNNWHFNCSCSLCRADPDAMTLSEDRRRDMRKLQATLVQASRSGEYDLALLTAETLQETTEAEGVTPLHAEMYDIVASIHLDMRNFNQAERFGHMALEAWERFDSVDDSQLVAARWFLAFVEQARRADEAERLKRERDAADEAAMEDSLEDFF</sequence>
<dbReference type="CDD" id="cd20071">
    <property type="entry name" value="SET_SMYD"/>
    <property type="match status" value="1"/>
</dbReference>
<feature type="chain" id="PRO_5002150941" description="SET domain-containing protein" evidence="2">
    <location>
        <begin position="30"/>
        <end position="472"/>
    </location>
</feature>
<gene>
    <name evidence="4" type="ORF">SPBR_02688</name>
</gene>
<keyword evidence="5" id="KW-1185">Reference proteome</keyword>
<dbReference type="InterPro" id="IPR011990">
    <property type="entry name" value="TPR-like_helical_dom_sf"/>
</dbReference>
<dbReference type="GeneID" id="63675912"/>
<dbReference type="AlphaFoldDB" id="A0A0C2IZZ4"/>
<keyword evidence="2" id="KW-0732">Signal</keyword>
<name>A0A0C2IZZ4_9PEZI</name>
<dbReference type="SMART" id="SM00317">
    <property type="entry name" value="SET"/>
    <property type="match status" value="1"/>
</dbReference>
<dbReference type="PANTHER" id="PTHR47332:SF6">
    <property type="entry name" value="SET DOMAIN-CONTAINING PROTEIN"/>
    <property type="match status" value="1"/>
</dbReference>
<dbReference type="PANTHER" id="PTHR47332">
    <property type="entry name" value="SET DOMAIN-CONTAINING PROTEIN 5"/>
    <property type="match status" value="1"/>
</dbReference>